<dbReference type="InterPro" id="IPR011611">
    <property type="entry name" value="PfkB_dom"/>
</dbReference>
<feature type="domain" description="Carbohydrate kinase PfkB" evidence="6">
    <location>
        <begin position="6"/>
        <end position="305"/>
    </location>
</feature>
<evidence type="ECO:0000313" key="8">
    <source>
        <dbReference type="Proteomes" id="UP000592181"/>
    </source>
</evidence>
<dbReference type="Pfam" id="PF00294">
    <property type="entry name" value="PfkB"/>
    <property type="match status" value="1"/>
</dbReference>
<dbReference type="PANTHER" id="PTHR43085">
    <property type="entry name" value="HEXOKINASE FAMILY MEMBER"/>
    <property type="match status" value="1"/>
</dbReference>
<keyword evidence="8" id="KW-1185">Reference proteome</keyword>
<dbReference type="Gene3D" id="3.40.1190.20">
    <property type="match status" value="1"/>
</dbReference>
<keyword evidence="5" id="KW-0067">ATP-binding</keyword>
<dbReference type="PROSITE" id="PS00584">
    <property type="entry name" value="PFKB_KINASES_2"/>
    <property type="match status" value="1"/>
</dbReference>
<dbReference type="InterPro" id="IPR029056">
    <property type="entry name" value="Ribokinase-like"/>
</dbReference>
<sequence>MTDQPVLVVGEALVDIVHRRDGSVDEHVGGSPLNVAVGLARLGHPVELATQIGRDERGQRITAHLAADRVALVPGSEAADRTSTATAELDDAGGARYTFDLTDVSPPAGEGSGHLHTGSIGALLGEPGQDVLAAMTRAQQQVTVSYDPNARPSLMGEPGAALAAMEQRIAVSDVVKASDEDMAWLLDRDLDGFVAEDAIEVLRRWVDLGASLAVATLGPDGAVAVHASGEVRVPGRAVEVADTVGAGDSFTSGLLSALLDAGLLGDRAAAQRLAEADAADITAAVARGVVASAVTVSRPGAQPPTRADLGLT</sequence>
<keyword evidence="4 7" id="KW-0418">Kinase</keyword>
<evidence type="ECO:0000256" key="5">
    <source>
        <dbReference type="ARBA" id="ARBA00022840"/>
    </source>
</evidence>
<dbReference type="AlphaFoldDB" id="A0A852X1P8"/>
<dbReference type="RefSeq" id="WP_179462644.1">
    <property type="nucleotide sequence ID" value="NZ_JACBZX010000001.1"/>
</dbReference>
<dbReference type="GO" id="GO:0008865">
    <property type="term" value="F:fructokinase activity"/>
    <property type="evidence" value="ECO:0007669"/>
    <property type="project" value="UniProtKB-EC"/>
</dbReference>
<dbReference type="EC" id="2.7.1.4" evidence="7"/>
<name>A0A852X1P8_9MICO</name>
<evidence type="ECO:0000256" key="4">
    <source>
        <dbReference type="ARBA" id="ARBA00022777"/>
    </source>
</evidence>
<protein>
    <submittedName>
        <fullName evidence="7">Fructokinase</fullName>
        <ecNumber evidence="7">2.7.1.4</ecNumber>
    </submittedName>
</protein>
<evidence type="ECO:0000256" key="2">
    <source>
        <dbReference type="ARBA" id="ARBA00022679"/>
    </source>
</evidence>
<dbReference type="EMBL" id="JACBZX010000001">
    <property type="protein sequence ID" value="NYG37242.1"/>
    <property type="molecule type" value="Genomic_DNA"/>
</dbReference>
<proteinExistence type="inferred from homology"/>
<evidence type="ECO:0000259" key="6">
    <source>
        <dbReference type="Pfam" id="PF00294"/>
    </source>
</evidence>
<dbReference type="Proteomes" id="UP000592181">
    <property type="component" value="Unassembled WGS sequence"/>
</dbReference>
<dbReference type="PROSITE" id="PS00583">
    <property type="entry name" value="PFKB_KINASES_1"/>
    <property type="match status" value="1"/>
</dbReference>
<evidence type="ECO:0000256" key="1">
    <source>
        <dbReference type="ARBA" id="ARBA00010688"/>
    </source>
</evidence>
<accession>A0A852X1P8</accession>
<reference evidence="7 8" key="1">
    <citation type="submission" date="2020-07" db="EMBL/GenBank/DDBJ databases">
        <title>Sequencing the genomes of 1000 actinobacteria strains.</title>
        <authorList>
            <person name="Klenk H.-P."/>
        </authorList>
    </citation>
    <scope>NUCLEOTIDE SEQUENCE [LARGE SCALE GENOMIC DNA]</scope>
    <source>
        <strain evidence="7 8">DSM 24723</strain>
    </source>
</reference>
<evidence type="ECO:0000256" key="3">
    <source>
        <dbReference type="ARBA" id="ARBA00022741"/>
    </source>
</evidence>
<dbReference type="SUPFAM" id="SSF53613">
    <property type="entry name" value="Ribokinase-like"/>
    <property type="match status" value="1"/>
</dbReference>
<gene>
    <name evidence="7" type="ORF">BJY28_001711</name>
</gene>
<keyword evidence="2 7" id="KW-0808">Transferase</keyword>
<comment type="caution">
    <text evidence="7">The sequence shown here is derived from an EMBL/GenBank/DDBJ whole genome shotgun (WGS) entry which is preliminary data.</text>
</comment>
<evidence type="ECO:0000313" key="7">
    <source>
        <dbReference type="EMBL" id="NYG37242.1"/>
    </source>
</evidence>
<dbReference type="GO" id="GO:0005524">
    <property type="term" value="F:ATP binding"/>
    <property type="evidence" value="ECO:0007669"/>
    <property type="project" value="UniProtKB-KW"/>
</dbReference>
<dbReference type="PANTHER" id="PTHR43085:SF1">
    <property type="entry name" value="PSEUDOURIDINE KINASE-RELATED"/>
    <property type="match status" value="1"/>
</dbReference>
<organism evidence="7 8">
    <name type="scientific">Janibacter alkaliphilus</name>
    <dbReference type="NCBI Taxonomy" id="1069963"/>
    <lineage>
        <taxon>Bacteria</taxon>
        <taxon>Bacillati</taxon>
        <taxon>Actinomycetota</taxon>
        <taxon>Actinomycetes</taxon>
        <taxon>Micrococcales</taxon>
        <taxon>Intrasporangiaceae</taxon>
        <taxon>Janibacter</taxon>
    </lineage>
</organism>
<comment type="similarity">
    <text evidence="1">Belongs to the carbohydrate kinase PfkB family.</text>
</comment>
<keyword evidence="3" id="KW-0547">Nucleotide-binding</keyword>
<dbReference type="InterPro" id="IPR050306">
    <property type="entry name" value="PfkB_Carbo_kinase"/>
</dbReference>
<dbReference type="InterPro" id="IPR002173">
    <property type="entry name" value="Carboh/pur_kinase_PfkB_CS"/>
</dbReference>